<accession>A0A1G4ARK5</accession>
<comment type="caution">
    <text evidence="2">The sequence shown here is derived from an EMBL/GenBank/DDBJ whole genome shotgun (WGS) entry which is preliminary data.</text>
</comment>
<dbReference type="AlphaFoldDB" id="A0A1G4ARK5"/>
<name>A0A1G4ARK5_9PEZI</name>
<evidence type="ECO:0000313" key="3">
    <source>
        <dbReference type="Proteomes" id="UP000176998"/>
    </source>
</evidence>
<feature type="region of interest" description="Disordered" evidence="1">
    <location>
        <begin position="12"/>
        <end position="34"/>
    </location>
</feature>
<keyword evidence="3" id="KW-1185">Reference proteome</keyword>
<sequence>MVAPGFAARIAVKDGRWHPNQRSPPQAIGNGPTA</sequence>
<reference evidence="2 3" key="1">
    <citation type="submission" date="2016-09" db="EMBL/GenBank/DDBJ databases">
        <authorList>
            <person name="Capua I."/>
            <person name="De Benedictis P."/>
            <person name="Joannis T."/>
            <person name="Lombin L.H."/>
            <person name="Cattoli G."/>
        </authorList>
    </citation>
    <scope>NUCLEOTIDE SEQUENCE [LARGE SCALE GENOMIC DNA]</scope>
    <source>
        <strain evidence="2 3">IMI 309357</strain>
    </source>
</reference>
<dbReference type="EMBL" id="MJBS01000169">
    <property type="protein sequence ID" value="OHE91807.1"/>
    <property type="molecule type" value="Genomic_DNA"/>
</dbReference>
<evidence type="ECO:0000313" key="2">
    <source>
        <dbReference type="EMBL" id="OHE91807.1"/>
    </source>
</evidence>
<organism evidence="2 3">
    <name type="scientific">Colletotrichum orchidophilum</name>
    <dbReference type="NCBI Taxonomy" id="1209926"/>
    <lineage>
        <taxon>Eukaryota</taxon>
        <taxon>Fungi</taxon>
        <taxon>Dikarya</taxon>
        <taxon>Ascomycota</taxon>
        <taxon>Pezizomycotina</taxon>
        <taxon>Sordariomycetes</taxon>
        <taxon>Hypocreomycetidae</taxon>
        <taxon>Glomerellales</taxon>
        <taxon>Glomerellaceae</taxon>
        <taxon>Colletotrichum</taxon>
    </lineage>
</organism>
<evidence type="ECO:0000256" key="1">
    <source>
        <dbReference type="SAM" id="MobiDB-lite"/>
    </source>
</evidence>
<gene>
    <name evidence="2" type="ORF">CORC01_12881</name>
</gene>
<dbReference type="GeneID" id="34566009"/>
<dbReference type="Proteomes" id="UP000176998">
    <property type="component" value="Unassembled WGS sequence"/>
</dbReference>
<proteinExistence type="predicted"/>
<dbReference type="RefSeq" id="XP_022468979.1">
    <property type="nucleotide sequence ID" value="XM_022624499.1"/>
</dbReference>
<protein>
    <submittedName>
        <fullName evidence="2">Uncharacterized protein</fullName>
    </submittedName>
</protein>